<evidence type="ECO:0000256" key="5">
    <source>
        <dbReference type="ARBA" id="ARBA00022777"/>
    </source>
</evidence>
<dbReference type="Pfam" id="PF00334">
    <property type="entry name" value="NDK"/>
    <property type="match status" value="2"/>
</dbReference>
<dbReference type="EC" id="2.7.4.6" evidence="3"/>
<evidence type="ECO:0000259" key="7">
    <source>
        <dbReference type="SMART" id="SM00562"/>
    </source>
</evidence>
<dbReference type="InterPro" id="IPR034907">
    <property type="entry name" value="NDK-like_dom"/>
</dbReference>
<evidence type="ECO:0000256" key="2">
    <source>
        <dbReference type="ARBA" id="ARBA00008142"/>
    </source>
</evidence>
<evidence type="ECO:0000256" key="1">
    <source>
        <dbReference type="ARBA" id="ARBA00001946"/>
    </source>
</evidence>
<keyword evidence="5 8" id="KW-0418">Kinase</keyword>
<dbReference type="GO" id="GO:0004550">
    <property type="term" value="F:nucleoside diphosphate kinase activity"/>
    <property type="evidence" value="ECO:0007669"/>
    <property type="project" value="UniProtKB-EC"/>
</dbReference>
<comment type="caution">
    <text evidence="6">Lacks conserved residue(s) required for the propagation of feature annotation.</text>
</comment>
<dbReference type="EMBL" id="PEZP01000039">
    <property type="protein sequence ID" value="PIT97927.1"/>
    <property type="molecule type" value="Genomic_DNA"/>
</dbReference>
<dbReference type="PROSITE" id="PS51374">
    <property type="entry name" value="NDPK_LIKE"/>
    <property type="match status" value="1"/>
</dbReference>
<dbReference type="AlphaFoldDB" id="A0A2M6WYU6"/>
<evidence type="ECO:0000313" key="9">
    <source>
        <dbReference type="Proteomes" id="UP000230731"/>
    </source>
</evidence>
<dbReference type="Proteomes" id="UP000230731">
    <property type="component" value="Unassembled WGS sequence"/>
</dbReference>
<comment type="caution">
    <text evidence="8">The sequence shown here is derived from an EMBL/GenBank/DDBJ whole genome shotgun (WGS) entry which is preliminary data.</text>
</comment>
<dbReference type="CDD" id="cd04413">
    <property type="entry name" value="NDPk_I"/>
    <property type="match status" value="1"/>
</dbReference>
<dbReference type="InterPro" id="IPR036850">
    <property type="entry name" value="NDK-like_dom_sf"/>
</dbReference>
<dbReference type="Gene3D" id="3.30.70.141">
    <property type="entry name" value="Nucleoside diphosphate kinase-like domain"/>
    <property type="match status" value="1"/>
</dbReference>
<evidence type="ECO:0000256" key="4">
    <source>
        <dbReference type="ARBA" id="ARBA00022679"/>
    </source>
</evidence>
<name>A0A2M6WYU6_9BACT</name>
<dbReference type="SUPFAM" id="SSF54919">
    <property type="entry name" value="Nucleoside diphosphate kinase, NDK"/>
    <property type="match status" value="1"/>
</dbReference>
<comment type="similarity">
    <text evidence="2 6">Belongs to the NDK family.</text>
</comment>
<feature type="domain" description="Nucleoside diphosphate kinase-like" evidence="7">
    <location>
        <begin position="2"/>
        <end position="177"/>
    </location>
</feature>
<organism evidence="8 9">
    <name type="scientific">Candidatus Andersenbacteria bacterium CG10_big_fil_rev_8_21_14_0_10_54_11</name>
    <dbReference type="NCBI Taxonomy" id="1974485"/>
    <lineage>
        <taxon>Bacteria</taxon>
        <taxon>Candidatus Anderseniibacteriota</taxon>
    </lineage>
</organism>
<reference evidence="9" key="1">
    <citation type="submission" date="2017-09" db="EMBL/GenBank/DDBJ databases">
        <title>Depth-based differentiation of microbial function through sediment-hosted aquifers and enrichment of novel symbionts in the deep terrestrial subsurface.</title>
        <authorList>
            <person name="Probst A.J."/>
            <person name="Ladd B."/>
            <person name="Jarett J.K."/>
            <person name="Geller-Mcgrath D.E."/>
            <person name="Sieber C.M.K."/>
            <person name="Emerson J.B."/>
            <person name="Anantharaman K."/>
            <person name="Thomas B.C."/>
            <person name="Malmstrom R."/>
            <person name="Stieglmeier M."/>
            <person name="Klingl A."/>
            <person name="Woyke T."/>
            <person name="Ryan C.M."/>
            <person name="Banfield J.F."/>
        </authorList>
    </citation>
    <scope>NUCLEOTIDE SEQUENCE [LARGE SCALE GENOMIC DNA]</scope>
</reference>
<keyword evidence="4 8" id="KW-0808">Transferase</keyword>
<comment type="cofactor">
    <cofactor evidence="1">
        <name>Mg(2+)</name>
        <dbReference type="ChEBI" id="CHEBI:18420"/>
    </cofactor>
</comment>
<gene>
    <name evidence="8" type="ORF">COT71_03215</name>
</gene>
<evidence type="ECO:0000256" key="3">
    <source>
        <dbReference type="ARBA" id="ARBA00012966"/>
    </source>
</evidence>
<evidence type="ECO:0000313" key="8">
    <source>
        <dbReference type="EMBL" id="PIT97927.1"/>
    </source>
</evidence>
<protein>
    <recommendedName>
        <fullName evidence="3">nucleoside-diphosphate kinase</fullName>
        <ecNumber evidence="3">2.7.4.6</ecNumber>
    </recommendedName>
</protein>
<accession>A0A2M6WYU6</accession>
<evidence type="ECO:0000256" key="6">
    <source>
        <dbReference type="PROSITE-ProRule" id="PRU00706"/>
    </source>
</evidence>
<proteinExistence type="inferred from homology"/>
<dbReference type="PANTHER" id="PTHR11349">
    <property type="entry name" value="NUCLEOSIDE DIPHOSPHATE KINASE"/>
    <property type="match status" value="1"/>
</dbReference>
<sequence length="193" mass="21186">MVEQTLAIIKPDGVQRGLVGEIIGRFERAGLKIAAMKLVWPEKELVGRHYADDETYLKSVGEKALENARSKGANIRETALEIGQRVREANMRYLSSGPVLALVLEGNTAVQTVRNIIGGTNPLTADIGTIRGDLTVDDFAQADIEGRSVRNLMHASGDTAEAKREIDLWFTADHIFAYQTVMDKVLHDPSWGA</sequence>
<dbReference type="SMART" id="SM00562">
    <property type="entry name" value="NDK"/>
    <property type="match status" value="1"/>
</dbReference>